<dbReference type="Proteomes" id="UP000466864">
    <property type="component" value="Unassembled WGS sequence"/>
</dbReference>
<proteinExistence type="predicted"/>
<accession>A0A7X2TNJ5</accession>
<dbReference type="SUPFAM" id="SSF56300">
    <property type="entry name" value="Metallo-dependent phosphatases"/>
    <property type="match status" value="1"/>
</dbReference>
<comment type="caution">
    <text evidence="2">The sequence shown here is derived from an EMBL/GenBank/DDBJ whole genome shotgun (WGS) entry which is preliminary data.</text>
</comment>
<sequence>MKILAIADEESRSLWDYFTKDKVEGVDLILSCGDLDPGYLEFLVTMTNCPLLYVNGNHDRKYLQNPPEGCICIENRVYDYKGLRVLGLGGSMRYRPDAPFMYTESEMTSRISKVNREIILRNGFDILVSHAPAKGYGDMEDLPHQGFECFNQLLNKYHPAYMIHGHVHKTYLPGSFEREIRHPSGTRIINAFQSCMLEIGRDEYPAVGKTGSFLYDFVMTLKQKRGPKY</sequence>
<keyword evidence="3" id="KW-1185">Reference proteome</keyword>
<dbReference type="AlphaFoldDB" id="A0A7X2TNJ5"/>
<dbReference type="InterPro" id="IPR004843">
    <property type="entry name" value="Calcineurin-like_PHP"/>
</dbReference>
<dbReference type="EMBL" id="VUMV01000002">
    <property type="protein sequence ID" value="MST81610.1"/>
    <property type="molecule type" value="Genomic_DNA"/>
</dbReference>
<protein>
    <submittedName>
        <fullName evidence="2">Metallophosphoesterase</fullName>
    </submittedName>
</protein>
<dbReference type="InterPro" id="IPR029052">
    <property type="entry name" value="Metallo-depent_PP-like"/>
</dbReference>
<evidence type="ECO:0000313" key="2">
    <source>
        <dbReference type="EMBL" id="MST81610.1"/>
    </source>
</evidence>
<reference evidence="2 3" key="1">
    <citation type="submission" date="2019-08" db="EMBL/GenBank/DDBJ databases">
        <title>In-depth cultivation of the pig gut microbiome towards novel bacterial diversity and tailored functional studies.</title>
        <authorList>
            <person name="Wylensek D."/>
            <person name="Hitch T.C.A."/>
            <person name="Clavel T."/>
        </authorList>
    </citation>
    <scope>NUCLEOTIDE SEQUENCE [LARGE SCALE GENOMIC DNA]</scope>
    <source>
        <strain evidence="2 3">Oil+RF-744-WCA-WT-13</strain>
    </source>
</reference>
<evidence type="ECO:0000313" key="3">
    <source>
        <dbReference type="Proteomes" id="UP000466864"/>
    </source>
</evidence>
<feature type="domain" description="Calcineurin-like phosphoesterase" evidence="1">
    <location>
        <begin position="14"/>
        <end position="169"/>
    </location>
</feature>
<dbReference type="Pfam" id="PF00149">
    <property type="entry name" value="Metallophos"/>
    <property type="match status" value="1"/>
</dbReference>
<dbReference type="RefSeq" id="WP_154457431.1">
    <property type="nucleotide sequence ID" value="NZ_VUMV01000002.1"/>
</dbReference>
<evidence type="ECO:0000259" key="1">
    <source>
        <dbReference type="Pfam" id="PF00149"/>
    </source>
</evidence>
<gene>
    <name evidence="2" type="ORF">FYJ60_04710</name>
</gene>
<name>A0A7X2TNJ5_9FIRM</name>
<dbReference type="GO" id="GO:0016787">
    <property type="term" value="F:hydrolase activity"/>
    <property type="evidence" value="ECO:0007669"/>
    <property type="project" value="InterPro"/>
</dbReference>
<organism evidence="2 3">
    <name type="scientific">Bilifractor porci</name>
    <dbReference type="NCBI Taxonomy" id="2606636"/>
    <lineage>
        <taxon>Bacteria</taxon>
        <taxon>Bacillati</taxon>
        <taxon>Bacillota</taxon>
        <taxon>Clostridia</taxon>
        <taxon>Lachnospirales</taxon>
        <taxon>Lachnospiraceae</taxon>
        <taxon>Bilifractor</taxon>
    </lineage>
</organism>
<dbReference type="Gene3D" id="3.60.21.10">
    <property type="match status" value="1"/>
</dbReference>